<name>A0A9J6D4M8_RHIMP</name>
<comment type="caution">
    <text evidence="1">The sequence shown here is derived from an EMBL/GenBank/DDBJ whole genome shotgun (WGS) entry which is preliminary data.</text>
</comment>
<reference evidence="1" key="2">
    <citation type="submission" date="2021-09" db="EMBL/GenBank/DDBJ databases">
        <authorList>
            <person name="Jia N."/>
            <person name="Wang J."/>
            <person name="Shi W."/>
            <person name="Du L."/>
            <person name="Sun Y."/>
            <person name="Zhan W."/>
            <person name="Jiang J."/>
            <person name="Wang Q."/>
            <person name="Zhang B."/>
            <person name="Ji P."/>
            <person name="Sakyi L.B."/>
            <person name="Cui X."/>
            <person name="Yuan T."/>
            <person name="Jiang B."/>
            <person name="Yang W."/>
            <person name="Lam T.T.-Y."/>
            <person name="Chang Q."/>
            <person name="Ding S."/>
            <person name="Wang X."/>
            <person name="Zhu J."/>
            <person name="Ruan X."/>
            <person name="Zhao L."/>
            <person name="Wei J."/>
            <person name="Que T."/>
            <person name="Du C."/>
            <person name="Cheng J."/>
            <person name="Dai P."/>
            <person name="Han X."/>
            <person name="Huang E."/>
            <person name="Gao Y."/>
            <person name="Liu J."/>
            <person name="Shao H."/>
            <person name="Ye R."/>
            <person name="Li L."/>
            <person name="Wei W."/>
            <person name="Wang X."/>
            <person name="Wang C."/>
            <person name="Huo Q."/>
            <person name="Li W."/>
            <person name="Guo W."/>
            <person name="Chen H."/>
            <person name="Chen S."/>
            <person name="Zhou L."/>
            <person name="Zhou L."/>
            <person name="Ni X."/>
            <person name="Tian J."/>
            <person name="Zhou Y."/>
            <person name="Sheng Y."/>
            <person name="Liu T."/>
            <person name="Pan Y."/>
            <person name="Xia L."/>
            <person name="Li J."/>
            <person name="Zhao F."/>
            <person name="Cao W."/>
        </authorList>
    </citation>
    <scope>NUCLEOTIDE SEQUENCE</scope>
    <source>
        <strain evidence="1">Rmic-2018</strain>
        <tissue evidence="1">Larvae</tissue>
    </source>
</reference>
<evidence type="ECO:0000313" key="2">
    <source>
        <dbReference type="Proteomes" id="UP000821866"/>
    </source>
</evidence>
<protein>
    <submittedName>
        <fullName evidence="1">Uncharacterized protein</fullName>
    </submittedName>
</protein>
<dbReference type="PANTHER" id="PTHR47237:SF1">
    <property type="entry name" value="SLL0310 PROTEIN"/>
    <property type="match status" value="1"/>
</dbReference>
<dbReference type="PANTHER" id="PTHR47237">
    <property type="entry name" value="SLL0310 PROTEIN"/>
    <property type="match status" value="1"/>
</dbReference>
<organism evidence="1 2">
    <name type="scientific">Rhipicephalus microplus</name>
    <name type="common">Cattle tick</name>
    <name type="synonym">Boophilus microplus</name>
    <dbReference type="NCBI Taxonomy" id="6941"/>
    <lineage>
        <taxon>Eukaryota</taxon>
        <taxon>Metazoa</taxon>
        <taxon>Ecdysozoa</taxon>
        <taxon>Arthropoda</taxon>
        <taxon>Chelicerata</taxon>
        <taxon>Arachnida</taxon>
        <taxon>Acari</taxon>
        <taxon>Parasitiformes</taxon>
        <taxon>Ixodida</taxon>
        <taxon>Ixodoidea</taxon>
        <taxon>Ixodidae</taxon>
        <taxon>Rhipicephalinae</taxon>
        <taxon>Rhipicephalus</taxon>
        <taxon>Boophilus</taxon>
    </lineage>
</organism>
<reference evidence="1" key="1">
    <citation type="journal article" date="2020" name="Cell">
        <title>Large-Scale Comparative Analyses of Tick Genomes Elucidate Their Genetic Diversity and Vector Capacities.</title>
        <authorList>
            <consortium name="Tick Genome and Microbiome Consortium (TIGMIC)"/>
            <person name="Jia N."/>
            <person name="Wang J."/>
            <person name="Shi W."/>
            <person name="Du L."/>
            <person name="Sun Y."/>
            <person name="Zhan W."/>
            <person name="Jiang J.F."/>
            <person name="Wang Q."/>
            <person name="Zhang B."/>
            <person name="Ji P."/>
            <person name="Bell-Sakyi L."/>
            <person name="Cui X.M."/>
            <person name="Yuan T.T."/>
            <person name="Jiang B.G."/>
            <person name="Yang W.F."/>
            <person name="Lam T.T."/>
            <person name="Chang Q.C."/>
            <person name="Ding S.J."/>
            <person name="Wang X.J."/>
            <person name="Zhu J.G."/>
            <person name="Ruan X.D."/>
            <person name="Zhao L."/>
            <person name="Wei J.T."/>
            <person name="Ye R.Z."/>
            <person name="Que T.C."/>
            <person name="Du C.H."/>
            <person name="Zhou Y.H."/>
            <person name="Cheng J.X."/>
            <person name="Dai P.F."/>
            <person name="Guo W.B."/>
            <person name="Han X.H."/>
            <person name="Huang E.J."/>
            <person name="Li L.F."/>
            <person name="Wei W."/>
            <person name="Gao Y.C."/>
            <person name="Liu J.Z."/>
            <person name="Shao H.Z."/>
            <person name="Wang X."/>
            <person name="Wang C.C."/>
            <person name="Yang T.C."/>
            <person name="Huo Q.B."/>
            <person name="Li W."/>
            <person name="Chen H.Y."/>
            <person name="Chen S.E."/>
            <person name="Zhou L.G."/>
            <person name="Ni X.B."/>
            <person name="Tian J.H."/>
            <person name="Sheng Y."/>
            <person name="Liu T."/>
            <person name="Pan Y.S."/>
            <person name="Xia L.Y."/>
            <person name="Li J."/>
            <person name="Zhao F."/>
            <person name="Cao W.C."/>
        </authorList>
    </citation>
    <scope>NUCLEOTIDE SEQUENCE</scope>
    <source>
        <strain evidence="1">Rmic-2018</strain>
    </source>
</reference>
<dbReference type="AlphaFoldDB" id="A0A9J6D4M8"/>
<proteinExistence type="predicted"/>
<gene>
    <name evidence="1" type="ORF">HPB51_005854</name>
</gene>
<accession>A0A9J6D4M8</accession>
<dbReference type="Proteomes" id="UP000821866">
    <property type="component" value="Chromosome 9"/>
</dbReference>
<dbReference type="EMBL" id="JABSTU010000011">
    <property type="protein sequence ID" value="KAH8008807.1"/>
    <property type="molecule type" value="Genomic_DNA"/>
</dbReference>
<keyword evidence="2" id="KW-1185">Reference proteome</keyword>
<dbReference type="InterPro" id="IPR052729">
    <property type="entry name" value="Acyl/Acetyltrans_Enzymes"/>
</dbReference>
<evidence type="ECO:0000313" key="1">
    <source>
        <dbReference type="EMBL" id="KAH8008807.1"/>
    </source>
</evidence>
<sequence>MSVATSGSQAKIPNARRASEVEPRIAERVCCSAGLLPENYLEIFRKIAGRFELCLDANDEVVASLATVEISDDAIYLGLMSMRRPEDWPYVYQLCKETVEKYSTKNVFARVTDEMERACKITEVLRVRSPWMLVKTVAKVMEPSRLVYRIPGVTTQPITPQNLKEVALYDECVMKSQRDNYLTALTSDKGTFSRVAHEKGAVCGFLIMQPLPDSSAIATHLVANDKNVAKLLLLEAQSDYQPAARKGIVLVVPLVDEGNKPSSHGFAEDLQLLGDSVSCLLYSQCALPFAYKKIFSLGDFI</sequence>